<evidence type="ECO:0000256" key="4">
    <source>
        <dbReference type="ARBA" id="ARBA00022801"/>
    </source>
</evidence>
<dbReference type="PANTHER" id="PTHR30237:SF2">
    <property type="entry name" value="MUREIN TETRAPEPTIDE CARBOXYPEPTIDASE"/>
    <property type="match status" value="1"/>
</dbReference>
<evidence type="ECO:0000256" key="2">
    <source>
        <dbReference type="ARBA" id="ARBA00022645"/>
    </source>
</evidence>
<proteinExistence type="inferred from homology"/>
<organism evidence="8 9">
    <name type="scientific">Novosphingobium soli</name>
    <dbReference type="NCBI Taxonomy" id="574956"/>
    <lineage>
        <taxon>Bacteria</taxon>
        <taxon>Pseudomonadati</taxon>
        <taxon>Pseudomonadota</taxon>
        <taxon>Alphaproteobacteria</taxon>
        <taxon>Sphingomonadales</taxon>
        <taxon>Sphingomonadaceae</taxon>
        <taxon>Novosphingobium</taxon>
    </lineage>
</organism>
<accession>A0ABV6CWM4</accession>
<evidence type="ECO:0000256" key="5">
    <source>
        <dbReference type="ARBA" id="ARBA00022825"/>
    </source>
</evidence>
<dbReference type="PROSITE" id="PS51318">
    <property type="entry name" value="TAT"/>
    <property type="match status" value="1"/>
</dbReference>
<keyword evidence="4" id="KW-0378">Hydrolase</keyword>
<dbReference type="Proteomes" id="UP001589798">
    <property type="component" value="Unassembled WGS sequence"/>
</dbReference>
<dbReference type="Gene3D" id="3.50.30.60">
    <property type="entry name" value="LD-carboxypeptidase A C-terminal domain-like"/>
    <property type="match status" value="1"/>
</dbReference>
<dbReference type="InterPro" id="IPR027478">
    <property type="entry name" value="LdcA_N"/>
</dbReference>
<evidence type="ECO:0000313" key="9">
    <source>
        <dbReference type="Proteomes" id="UP001589798"/>
    </source>
</evidence>
<protein>
    <submittedName>
        <fullName evidence="8">LD-carboxypeptidase</fullName>
    </submittedName>
</protein>
<dbReference type="InterPro" id="IPR040921">
    <property type="entry name" value="Peptidase_S66C"/>
</dbReference>
<evidence type="ECO:0000259" key="6">
    <source>
        <dbReference type="Pfam" id="PF02016"/>
    </source>
</evidence>
<dbReference type="InterPro" id="IPR027461">
    <property type="entry name" value="Carboxypeptidase_A_C_sf"/>
</dbReference>
<comment type="caution">
    <text evidence="8">The sequence shown here is derived from an EMBL/GenBank/DDBJ whole genome shotgun (WGS) entry which is preliminary data.</text>
</comment>
<dbReference type="Pfam" id="PF02016">
    <property type="entry name" value="Peptidase_S66"/>
    <property type="match status" value="1"/>
</dbReference>
<dbReference type="EMBL" id="JBHLWK010000015">
    <property type="protein sequence ID" value="MFC0205119.1"/>
    <property type="molecule type" value="Genomic_DNA"/>
</dbReference>
<dbReference type="InterPro" id="IPR006311">
    <property type="entry name" value="TAT_signal"/>
</dbReference>
<evidence type="ECO:0000259" key="7">
    <source>
        <dbReference type="Pfam" id="PF17676"/>
    </source>
</evidence>
<dbReference type="InterPro" id="IPR029062">
    <property type="entry name" value="Class_I_gatase-like"/>
</dbReference>
<dbReference type="PANTHER" id="PTHR30237">
    <property type="entry name" value="MURAMOYLTETRAPEPTIDE CARBOXYPEPTIDASE"/>
    <property type="match status" value="1"/>
</dbReference>
<feature type="domain" description="LD-carboxypeptidase N-terminal" evidence="6">
    <location>
        <begin position="59"/>
        <end position="174"/>
    </location>
</feature>
<dbReference type="SUPFAM" id="SSF141986">
    <property type="entry name" value="LD-carboxypeptidase A C-terminal domain-like"/>
    <property type="match status" value="1"/>
</dbReference>
<dbReference type="InterPro" id="IPR040449">
    <property type="entry name" value="Peptidase_S66_N"/>
</dbReference>
<dbReference type="RefSeq" id="WP_379487853.1">
    <property type="nucleotide sequence ID" value="NZ_JBHLWK010000015.1"/>
</dbReference>
<sequence>MTIRRILTRRGALLEVGGGLCALSGLGALARAAPAPAGGNAADRHMVRPPRLRNGDVLGLVAPAGFVADRFGIEEIAQTVRAMGLVPRFAPNVLSREGYLAGSDAERARELMAMFADGEVRGLMAVRGGWGSARLLPHLDFAAIARRPKIFAGFSDNTALHLALARAGVVSIHGPNAAGSWQPASWDSFRQVAMEGAMPLYSAPAYAGANLGGRGPARRTFRGGTARGRLLGGNLAVLSALAGTPYLPDFRGAILFLEETNEAEYRIDRMLTQLALSGILDGIAGIVFGQCTHCENPDGGFSNFTVYEVLDRRLGGLGVPAFQGAMIGHVAGQVSIPVGVMAEIDADAGTIRLLEPAVA</sequence>
<dbReference type="Pfam" id="PF17676">
    <property type="entry name" value="Peptidase_S66C"/>
    <property type="match status" value="1"/>
</dbReference>
<dbReference type="SUPFAM" id="SSF52317">
    <property type="entry name" value="Class I glutamine amidotransferase-like"/>
    <property type="match status" value="1"/>
</dbReference>
<reference evidence="8 9" key="1">
    <citation type="submission" date="2024-09" db="EMBL/GenBank/DDBJ databases">
        <authorList>
            <person name="Sun Q."/>
            <person name="Mori K."/>
        </authorList>
    </citation>
    <scope>NUCLEOTIDE SEQUENCE [LARGE SCALE GENOMIC DNA]</scope>
    <source>
        <strain evidence="8 9">CCM 7706</strain>
    </source>
</reference>
<comment type="similarity">
    <text evidence="1">Belongs to the peptidase S66 family.</text>
</comment>
<dbReference type="InterPro" id="IPR003507">
    <property type="entry name" value="S66_fam"/>
</dbReference>
<evidence type="ECO:0000313" key="8">
    <source>
        <dbReference type="EMBL" id="MFC0205119.1"/>
    </source>
</evidence>
<evidence type="ECO:0000256" key="1">
    <source>
        <dbReference type="ARBA" id="ARBA00010233"/>
    </source>
</evidence>
<evidence type="ECO:0000256" key="3">
    <source>
        <dbReference type="ARBA" id="ARBA00022670"/>
    </source>
</evidence>
<keyword evidence="5" id="KW-0720">Serine protease</keyword>
<dbReference type="Gene3D" id="3.40.50.10740">
    <property type="entry name" value="Class I glutamine amidotransferase-like"/>
    <property type="match status" value="1"/>
</dbReference>
<keyword evidence="9" id="KW-1185">Reference proteome</keyword>
<keyword evidence="2" id="KW-0121">Carboxypeptidase</keyword>
<gene>
    <name evidence="8" type="ORF">ACFFJC_12670</name>
</gene>
<feature type="domain" description="LD-carboxypeptidase C-terminal" evidence="7">
    <location>
        <begin position="227"/>
        <end position="344"/>
    </location>
</feature>
<keyword evidence="3" id="KW-0645">Protease</keyword>
<dbReference type="PIRSF" id="PIRSF028757">
    <property type="entry name" value="LD-carboxypeptidase"/>
    <property type="match status" value="1"/>
</dbReference>
<name>A0ABV6CWM4_9SPHN</name>
<dbReference type="CDD" id="cd07025">
    <property type="entry name" value="Peptidase_S66"/>
    <property type="match status" value="1"/>
</dbReference>